<organism evidence="1">
    <name type="scientific">Serratia fonticola</name>
    <dbReference type="NCBI Taxonomy" id="47917"/>
    <lineage>
        <taxon>Bacteria</taxon>
        <taxon>Pseudomonadati</taxon>
        <taxon>Pseudomonadota</taxon>
        <taxon>Gammaproteobacteria</taxon>
        <taxon>Enterobacterales</taxon>
        <taxon>Yersiniaceae</taxon>
        <taxon>Serratia</taxon>
    </lineage>
</organism>
<proteinExistence type="predicted"/>
<sequence>MARLLKVLCRQELEECKKAGTAHPLEQRVGEFNQELSESEDFAIKQANQRIGDNLKEALGMHLSQGTLIQFSEVNFSKIVEGLRLLYYPIFQVLMQHNSVH</sequence>
<accession>A0A4U9U3Z2</accession>
<protein>
    <submittedName>
        <fullName evidence="1">Uncharacterized protein</fullName>
    </submittedName>
</protein>
<name>A0A4U9U3Z2_SERFO</name>
<reference evidence="1" key="1">
    <citation type="submission" date="2019-05" db="EMBL/GenBank/DDBJ databases">
        <authorList>
            <consortium name="Pathogen Informatics"/>
        </authorList>
    </citation>
    <scope>NUCLEOTIDE SEQUENCE [LARGE SCALE GENOMIC DNA]</scope>
    <source>
        <strain evidence="1">NCTC12965</strain>
    </source>
</reference>
<gene>
    <name evidence="1" type="ORF">NCTC12965_01834</name>
</gene>
<dbReference type="AlphaFoldDB" id="A0A4U9U3Z2"/>
<evidence type="ECO:0000313" key="1">
    <source>
        <dbReference type="EMBL" id="VTR23704.1"/>
    </source>
</evidence>
<dbReference type="EMBL" id="CABEEZ010000033">
    <property type="protein sequence ID" value="VTR23704.1"/>
    <property type="molecule type" value="Genomic_DNA"/>
</dbReference>